<keyword evidence="2" id="KW-0472">Membrane</keyword>
<keyword evidence="2" id="KW-1133">Transmembrane helix</keyword>
<dbReference type="RefSeq" id="WP_052540277.1">
    <property type="nucleotide sequence ID" value="NZ_CP006842.1"/>
</dbReference>
<keyword evidence="2" id="KW-0812">Transmembrane</keyword>
<evidence type="ECO:0000313" key="4">
    <source>
        <dbReference type="EMBL" id="AHW65269.1"/>
    </source>
</evidence>
<feature type="transmembrane region" description="Helical" evidence="2">
    <location>
        <begin position="42"/>
        <end position="62"/>
    </location>
</feature>
<dbReference type="GO" id="GO:0003824">
    <property type="term" value="F:catalytic activity"/>
    <property type="evidence" value="ECO:0007669"/>
    <property type="project" value="InterPro"/>
</dbReference>
<accession>X5DVE2</accession>
<keyword evidence="5" id="KW-1185">Reference proteome</keyword>
<dbReference type="KEGG" id="cgy:CGLY_14145"/>
<dbReference type="STRING" id="1404245.CGLY_14145"/>
<feature type="transmembrane region" description="Helical" evidence="2">
    <location>
        <begin position="69"/>
        <end position="89"/>
    </location>
</feature>
<gene>
    <name evidence="4" type="ORF">CGLY_14145</name>
</gene>
<dbReference type="Gene3D" id="3.60.10.10">
    <property type="entry name" value="Endonuclease/exonuclease/phosphatase"/>
    <property type="match status" value="1"/>
</dbReference>
<evidence type="ECO:0000313" key="5">
    <source>
        <dbReference type="Proteomes" id="UP000023703"/>
    </source>
</evidence>
<dbReference type="HOGENOM" id="CLU_052333_1_0_11"/>
<name>X5DVE2_9CORY</name>
<dbReference type="InterPro" id="IPR005135">
    <property type="entry name" value="Endo/exonuclease/phosphatase"/>
</dbReference>
<protein>
    <submittedName>
        <fullName evidence="4">Putative membrane protein</fullName>
    </submittedName>
</protein>
<dbReference type="OrthoDB" id="2340043at2"/>
<evidence type="ECO:0000259" key="3">
    <source>
        <dbReference type="Pfam" id="PF03372"/>
    </source>
</evidence>
<proteinExistence type="predicted"/>
<dbReference type="SUPFAM" id="SSF56219">
    <property type="entry name" value="DNase I-like"/>
    <property type="match status" value="1"/>
</dbReference>
<feature type="domain" description="Endonuclease/exonuclease/phosphatase" evidence="3">
    <location>
        <begin position="116"/>
        <end position="324"/>
    </location>
</feature>
<dbReference type="AlphaFoldDB" id="X5DVE2"/>
<dbReference type="Pfam" id="PF03372">
    <property type="entry name" value="Exo_endo_phos"/>
    <property type="match status" value="1"/>
</dbReference>
<organism evidence="4 5">
    <name type="scientific">Corynebacterium glyciniphilum AJ 3170</name>
    <dbReference type="NCBI Taxonomy" id="1404245"/>
    <lineage>
        <taxon>Bacteria</taxon>
        <taxon>Bacillati</taxon>
        <taxon>Actinomycetota</taxon>
        <taxon>Actinomycetes</taxon>
        <taxon>Mycobacteriales</taxon>
        <taxon>Corynebacteriaceae</taxon>
        <taxon>Corynebacterium</taxon>
    </lineage>
</organism>
<dbReference type="InterPro" id="IPR036691">
    <property type="entry name" value="Endo/exonu/phosph_ase_sf"/>
</dbReference>
<feature type="region of interest" description="Disordered" evidence="1">
    <location>
        <begin position="183"/>
        <end position="205"/>
    </location>
</feature>
<dbReference type="EMBL" id="CP006842">
    <property type="protein sequence ID" value="AHW65269.1"/>
    <property type="molecule type" value="Genomic_DNA"/>
</dbReference>
<dbReference type="eggNOG" id="COG3021">
    <property type="taxonomic scope" value="Bacteria"/>
</dbReference>
<reference evidence="4 5" key="1">
    <citation type="journal article" date="2015" name="Int. J. Syst. Evol. Microbiol.">
        <title>Revisiting Corynebacterium glyciniphilum (ex Kubota et al., 1972) sp. nov., nom. rev., isolated from putrefied banana.</title>
        <authorList>
            <person name="Al-Dilaimi A."/>
            <person name="Bednarz H."/>
            <person name="Lomker A."/>
            <person name="Niehaus K."/>
            <person name="Kalinowski J."/>
            <person name="Ruckert C."/>
        </authorList>
    </citation>
    <scope>NUCLEOTIDE SEQUENCE [LARGE SCALE GENOMIC DNA]</scope>
    <source>
        <strain evidence="4">AJ 3170</strain>
    </source>
</reference>
<sequence>MRRLLRPIPAVALVLFLAWASTPLWRITSALPDRLARLVPAAQAVFAVGVLGALICLVVVCWQAWRRRSAWPAVLAVLLTAAVVLPVGIVTTQAGAPNHGASAERGGSAETLRVMALNTYFNGADDASIVGETRRLDPDVLVLSETSSAEVAAVERGTGLTSTSAVDDSGGASGTAVLVRPGTPVSDAATDHGFTGHQTPSARLSEPAPVDVYGVHTLPPAFSDLITGWEEDLGTLKDSFGSSDVGDVPLVLAGDFNATVAHPEFREFLDHTGLTRCEGSSGVQRVTGMPTWPDQFPLVRIDHILVRDGTCEDGGTVRVEGTDHRGVWADIAV</sequence>
<dbReference type="Proteomes" id="UP000023703">
    <property type="component" value="Chromosome"/>
</dbReference>
<evidence type="ECO:0000256" key="2">
    <source>
        <dbReference type="SAM" id="Phobius"/>
    </source>
</evidence>
<evidence type="ECO:0000256" key="1">
    <source>
        <dbReference type="SAM" id="MobiDB-lite"/>
    </source>
</evidence>